<comment type="caution">
    <text evidence="2">The sequence shown here is derived from an EMBL/GenBank/DDBJ whole genome shotgun (WGS) entry which is preliminary data.</text>
</comment>
<name>A0ABT7ZRG7_9FLAO</name>
<dbReference type="Proteomes" id="UP001231197">
    <property type="component" value="Unassembled WGS sequence"/>
</dbReference>
<protein>
    <recommendedName>
        <fullName evidence="4">DUF1700 domain-containing protein</fullName>
    </recommendedName>
</protein>
<proteinExistence type="predicted"/>
<keyword evidence="1" id="KW-0812">Transmembrane</keyword>
<keyword evidence="3" id="KW-1185">Reference proteome</keyword>
<dbReference type="EMBL" id="JASDDK010000001">
    <property type="protein sequence ID" value="MDN3491601.1"/>
    <property type="molecule type" value="Genomic_DNA"/>
</dbReference>
<keyword evidence="1" id="KW-1133">Transmembrane helix</keyword>
<feature type="transmembrane region" description="Helical" evidence="1">
    <location>
        <begin position="118"/>
        <end position="137"/>
    </location>
</feature>
<dbReference type="RefSeq" id="WP_290205299.1">
    <property type="nucleotide sequence ID" value="NZ_JASDDK010000001.1"/>
</dbReference>
<feature type="transmembrane region" description="Helical" evidence="1">
    <location>
        <begin position="179"/>
        <end position="205"/>
    </location>
</feature>
<keyword evidence="1" id="KW-0472">Membrane</keyword>
<feature type="transmembrane region" description="Helical" evidence="1">
    <location>
        <begin position="91"/>
        <end position="112"/>
    </location>
</feature>
<evidence type="ECO:0000313" key="2">
    <source>
        <dbReference type="EMBL" id="MDN3491601.1"/>
    </source>
</evidence>
<reference evidence="2 3" key="1">
    <citation type="journal article" date="2023" name="Int. J. Syst. Evol. Microbiol.">
        <title>Winogradskyella bathintestinalis sp. nov., isolated from the intestine of the deep-sea loosejaw dragonfish, Malacosteus niger.</title>
        <authorList>
            <person name="Uniacke-Lowe S."/>
            <person name="Johnson C.N."/>
            <person name="Stanton C."/>
            <person name="Hill C."/>
            <person name="Ross P."/>
        </authorList>
    </citation>
    <scope>NUCLEOTIDE SEQUENCE [LARGE SCALE GENOMIC DNA]</scope>
    <source>
        <strain evidence="2 3">APC 3343</strain>
    </source>
</reference>
<evidence type="ECO:0008006" key="4">
    <source>
        <dbReference type="Google" id="ProtNLM"/>
    </source>
</evidence>
<accession>A0ABT7ZRG7</accession>
<gene>
    <name evidence="2" type="ORF">QMA06_02635</name>
</gene>
<feature type="transmembrane region" description="Helical" evidence="1">
    <location>
        <begin position="149"/>
        <end position="167"/>
    </location>
</feature>
<sequence length="215" mass="25045">MKLTKEDIQFIDNYLENSEVIYVDIRMEMIDHVASDIENRIEAGDTRSFYDIFKDYMVENKAQLLDDNKQFLKSADKKIWKTFVKQLKNPLTPLLFLASCIGFDALFQNYSIETFRQFISIIPLVGFTGFILTYVVYQGVRQNKRFSVVERLAFPFLAFYQLPNIFISRTKDINGTSDLFWTIGSASIALTLMLILVIISIKLFVDYESRFKSVV</sequence>
<evidence type="ECO:0000256" key="1">
    <source>
        <dbReference type="SAM" id="Phobius"/>
    </source>
</evidence>
<organism evidence="2 3">
    <name type="scientific">Winogradskyella bathintestinalis</name>
    <dbReference type="NCBI Taxonomy" id="3035208"/>
    <lineage>
        <taxon>Bacteria</taxon>
        <taxon>Pseudomonadati</taxon>
        <taxon>Bacteroidota</taxon>
        <taxon>Flavobacteriia</taxon>
        <taxon>Flavobacteriales</taxon>
        <taxon>Flavobacteriaceae</taxon>
        <taxon>Winogradskyella</taxon>
    </lineage>
</organism>
<evidence type="ECO:0000313" key="3">
    <source>
        <dbReference type="Proteomes" id="UP001231197"/>
    </source>
</evidence>